<comment type="caution">
    <text evidence="1">The sequence shown here is derived from an EMBL/GenBank/DDBJ whole genome shotgun (WGS) entry which is preliminary data.</text>
</comment>
<dbReference type="Proteomes" id="UP001243330">
    <property type="component" value="Unassembled WGS sequence"/>
</dbReference>
<keyword evidence="2" id="KW-1185">Reference proteome</keyword>
<proteinExistence type="predicted"/>
<sequence length="68" mass="7711">METEGLTNRFGHDLHCIFIHWEIIKGHRITESIRNNSGSVSQHFAPREACCLAPVNKPLRQAPIVTMT</sequence>
<evidence type="ECO:0000313" key="2">
    <source>
        <dbReference type="Proteomes" id="UP001243330"/>
    </source>
</evidence>
<gene>
    <name evidence="1" type="ORF">CCHR01_09842</name>
</gene>
<protein>
    <submittedName>
        <fullName evidence="1">Uncharacterized protein</fullName>
    </submittedName>
</protein>
<dbReference type="EMBL" id="JAQOWY010000200">
    <property type="protein sequence ID" value="KAK1847500.1"/>
    <property type="molecule type" value="Genomic_DNA"/>
</dbReference>
<accession>A0AAD9EGB8</accession>
<evidence type="ECO:0000313" key="1">
    <source>
        <dbReference type="EMBL" id="KAK1847500.1"/>
    </source>
</evidence>
<reference evidence="1" key="1">
    <citation type="submission" date="2023-01" db="EMBL/GenBank/DDBJ databases">
        <title>Colletotrichum chrysophilum M932 genome sequence.</title>
        <authorList>
            <person name="Baroncelli R."/>
        </authorList>
    </citation>
    <scope>NUCLEOTIDE SEQUENCE</scope>
    <source>
        <strain evidence="1">M932</strain>
    </source>
</reference>
<organism evidence="1 2">
    <name type="scientific">Colletotrichum chrysophilum</name>
    <dbReference type="NCBI Taxonomy" id="1836956"/>
    <lineage>
        <taxon>Eukaryota</taxon>
        <taxon>Fungi</taxon>
        <taxon>Dikarya</taxon>
        <taxon>Ascomycota</taxon>
        <taxon>Pezizomycotina</taxon>
        <taxon>Sordariomycetes</taxon>
        <taxon>Hypocreomycetidae</taxon>
        <taxon>Glomerellales</taxon>
        <taxon>Glomerellaceae</taxon>
        <taxon>Colletotrichum</taxon>
        <taxon>Colletotrichum gloeosporioides species complex</taxon>
    </lineage>
</organism>
<dbReference type="AlphaFoldDB" id="A0AAD9EGB8"/>
<name>A0AAD9EGB8_9PEZI</name>